<evidence type="ECO:0000313" key="1">
    <source>
        <dbReference type="EMBL" id="TRY89669.1"/>
    </source>
</evidence>
<organism evidence="1 2">
    <name type="scientific">Danionella cerebrum</name>
    <dbReference type="NCBI Taxonomy" id="2873325"/>
    <lineage>
        <taxon>Eukaryota</taxon>
        <taxon>Metazoa</taxon>
        <taxon>Chordata</taxon>
        <taxon>Craniata</taxon>
        <taxon>Vertebrata</taxon>
        <taxon>Euteleostomi</taxon>
        <taxon>Actinopterygii</taxon>
        <taxon>Neopterygii</taxon>
        <taxon>Teleostei</taxon>
        <taxon>Ostariophysi</taxon>
        <taxon>Cypriniformes</taxon>
        <taxon>Danionidae</taxon>
        <taxon>Danioninae</taxon>
        <taxon>Danionella</taxon>
    </lineage>
</organism>
<dbReference type="PANTHER" id="PTHR44826:SF5">
    <property type="entry name" value="DYNEIN HEAVY CHAIN"/>
    <property type="match status" value="1"/>
</dbReference>
<evidence type="ECO:0000313" key="2">
    <source>
        <dbReference type="Proteomes" id="UP000316079"/>
    </source>
</evidence>
<gene>
    <name evidence="1" type="ORF">DNTS_021534</name>
</gene>
<dbReference type="PANTHER" id="PTHR44826">
    <property type="entry name" value="SPORE COAT PROTEIN SP85"/>
    <property type="match status" value="1"/>
</dbReference>
<accession>A0A553QIB0</accession>
<comment type="caution">
    <text evidence="1">The sequence shown here is derived from an EMBL/GenBank/DDBJ whole genome shotgun (WGS) entry which is preliminary data.</text>
</comment>
<reference evidence="1 2" key="1">
    <citation type="journal article" date="2019" name="Sci. Data">
        <title>Hybrid genome assembly and annotation of Danionella translucida.</title>
        <authorList>
            <person name="Kadobianskyi M."/>
            <person name="Schulze L."/>
            <person name="Schuelke M."/>
            <person name="Judkewitz B."/>
        </authorList>
    </citation>
    <scope>NUCLEOTIDE SEQUENCE [LARGE SCALE GENOMIC DNA]</scope>
    <source>
        <strain evidence="1 2">Bolton</strain>
    </source>
</reference>
<dbReference type="Proteomes" id="UP000316079">
    <property type="component" value="Unassembled WGS sequence"/>
</dbReference>
<dbReference type="InterPro" id="IPR051860">
    <property type="entry name" value="Plasmodium_CSP_Invasion"/>
</dbReference>
<dbReference type="STRING" id="623744.A0A553QIB0"/>
<protein>
    <submittedName>
        <fullName evidence="1">Uncharacterized protein</fullName>
    </submittedName>
</protein>
<proteinExistence type="predicted"/>
<dbReference type="EMBL" id="SRMA01025949">
    <property type="protein sequence ID" value="TRY89669.1"/>
    <property type="molecule type" value="Genomic_DNA"/>
</dbReference>
<keyword evidence="2" id="KW-1185">Reference proteome</keyword>
<sequence>MEQVHTSFVSLQGTLHLPSLVTDDGVVWHASGKAIDCIVITRRGRDPPHKLYNLLPHLEETPTSGLMQSFILSSASDSCLHQKDSRLYSYLTGSVSSPQLFNLLPQLQGQTAAPAASSSICNDRRRFRVTGDNHPYLQPSISLPVYPSTPIRTFMHDLCIYPSANWSSSPSFHLLLVALPIHPPIGQSPPFSLPRHYIHTFITLSIHPLTDLPPHPSIHPSICPSIHPSLCPSIFQLIFLPFHLSIHPSIDPSVTLSIHPSTGPPPHPSIHYSVHPSFNCSSSPSFHLSIHPSAGHSSIHPSLCPRGTLSSHLIFLSIHPSIRPPVPPSLHPCVTKHGALYNSLSFFIAQSSD</sequence>
<name>A0A553QIB0_9TELE</name>
<dbReference type="AlphaFoldDB" id="A0A553QIB0"/>